<evidence type="ECO:0000256" key="1">
    <source>
        <dbReference type="SAM" id="MobiDB-lite"/>
    </source>
</evidence>
<dbReference type="Proteomes" id="UP001243330">
    <property type="component" value="Unassembled WGS sequence"/>
</dbReference>
<dbReference type="EMBL" id="JAQOWY010000932">
    <property type="protein sequence ID" value="KAK1838020.1"/>
    <property type="molecule type" value="Genomic_DNA"/>
</dbReference>
<reference evidence="2" key="1">
    <citation type="submission" date="2023-01" db="EMBL/GenBank/DDBJ databases">
        <title>Colletotrichum chrysophilum M932 genome sequence.</title>
        <authorList>
            <person name="Baroncelli R."/>
        </authorList>
    </citation>
    <scope>NUCLEOTIDE SEQUENCE</scope>
    <source>
        <strain evidence="2">M932</strain>
    </source>
</reference>
<gene>
    <name evidence="2" type="ORF">CCHR01_19353</name>
</gene>
<feature type="compositionally biased region" description="Polar residues" evidence="1">
    <location>
        <begin position="7"/>
        <end position="28"/>
    </location>
</feature>
<keyword evidence="3" id="KW-1185">Reference proteome</keyword>
<organism evidence="2 3">
    <name type="scientific">Colletotrichum chrysophilum</name>
    <dbReference type="NCBI Taxonomy" id="1836956"/>
    <lineage>
        <taxon>Eukaryota</taxon>
        <taxon>Fungi</taxon>
        <taxon>Dikarya</taxon>
        <taxon>Ascomycota</taxon>
        <taxon>Pezizomycotina</taxon>
        <taxon>Sordariomycetes</taxon>
        <taxon>Hypocreomycetidae</taxon>
        <taxon>Glomerellales</taxon>
        <taxon>Glomerellaceae</taxon>
        <taxon>Colletotrichum</taxon>
        <taxon>Colletotrichum gloeosporioides species complex</taxon>
    </lineage>
</organism>
<dbReference type="AlphaFoldDB" id="A0AAD9E797"/>
<evidence type="ECO:0000313" key="3">
    <source>
        <dbReference type="Proteomes" id="UP001243330"/>
    </source>
</evidence>
<comment type="caution">
    <text evidence="2">The sequence shown here is derived from an EMBL/GenBank/DDBJ whole genome shotgun (WGS) entry which is preliminary data.</text>
</comment>
<proteinExistence type="predicted"/>
<feature type="region of interest" description="Disordered" evidence="1">
    <location>
        <begin position="1"/>
        <end position="60"/>
    </location>
</feature>
<accession>A0AAD9E797</accession>
<sequence>MSPDRATPTSLASSVPTPSTADTTIQATSDDRRMVAEGRRKPLPNPSKFTGRRKDYPAWS</sequence>
<protein>
    <submittedName>
        <fullName evidence="2">Pol-like protein</fullName>
    </submittedName>
</protein>
<evidence type="ECO:0000313" key="2">
    <source>
        <dbReference type="EMBL" id="KAK1838020.1"/>
    </source>
</evidence>
<name>A0AAD9E797_9PEZI</name>
<feature type="compositionally biased region" description="Basic and acidic residues" evidence="1">
    <location>
        <begin position="29"/>
        <end position="40"/>
    </location>
</feature>